<gene>
    <name evidence="2" type="ORF">Cni_G09741</name>
</gene>
<feature type="compositionally biased region" description="Low complexity" evidence="1">
    <location>
        <begin position="110"/>
        <end position="124"/>
    </location>
</feature>
<dbReference type="AlphaFoldDB" id="A0AAQ3K5A9"/>
<proteinExistence type="predicted"/>
<sequence>MPSYRTRQRNTPRSVPGRSRQVAVVLLAAVELTVHVKAWIGLRRCRRTAAAMSTASKESSKIGRGPRGTRSFSVLPPGSQRQIRACRGCGRQASGRKKTELQDILPAKLTSSSRRIIRSTPSRGRTGEATATWSPSKSRDSRTWASSSRRRRRDRKEAARGCKRR</sequence>
<evidence type="ECO:0000313" key="2">
    <source>
        <dbReference type="EMBL" id="WOL01028.1"/>
    </source>
</evidence>
<feature type="compositionally biased region" description="Basic and acidic residues" evidence="1">
    <location>
        <begin position="155"/>
        <end position="165"/>
    </location>
</feature>
<dbReference type="Proteomes" id="UP001327560">
    <property type="component" value="Chromosome 3"/>
</dbReference>
<accession>A0AAQ3K5A9</accession>
<dbReference type="EMBL" id="CP136892">
    <property type="protein sequence ID" value="WOL01028.1"/>
    <property type="molecule type" value="Genomic_DNA"/>
</dbReference>
<organism evidence="2 3">
    <name type="scientific">Canna indica</name>
    <name type="common">Indian-shot</name>
    <dbReference type="NCBI Taxonomy" id="4628"/>
    <lineage>
        <taxon>Eukaryota</taxon>
        <taxon>Viridiplantae</taxon>
        <taxon>Streptophyta</taxon>
        <taxon>Embryophyta</taxon>
        <taxon>Tracheophyta</taxon>
        <taxon>Spermatophyta</taxon>
        <taxon>Magnoliopsida</taxon>
        <taxon>Liliopsida</taxon>
        <taxon>Zingiberales</taxon>
        <taxon>Cannaceae</taxon>
        <taxon>Canna</taxon>
    </lineage>
</organism>
<evidence type="ECO:0000256" key="1">
    <source>
        <dbReference type="SAM" id="MobiDB-lite"/>
    </source>
</evidence>
<keyword evidence="3" id="KW-1185">Reference proteome</keyword>
<protein>
    <submittedName>
        <fullName evidence="2">Uncharacterized protein</fullName>
    </submittedName>
</protein>
<feature type="region of interest" description="Disordered" evidence="1">
    <location>
        <begin position="51"/>
        <end position="165"/>
    </location>
</feature>
<reference evidence="2 3" key="1">
    <citation type="submission" date="2023-10" db="EMBL/GenBank/DDBJ databases">
        <title>Chromosome-scale genome assembly provides insights into flower coloration mechanisms of Canna indica.</title>
        <authorList>
            <person name="Li C."/>
        </authorList>
    </citation>
    <scope>NUCLEOTIDE SEQUENCE [LARGE SCALE GENOMIC DNA]</scope>
    <source>
        <tissue evidence="2">Flower</tissue>
    </source>
</reference>
<name>A0AAQ3K5A9_9LILI</name>
<evidence type="ECO:0000313" key="3">
    <source>
        <dbReference type="Proteomes" id="UP001327560"/>
    </source>
</evidence>